<organism evidence="3 4">
    <name type="scientific">Candidatus Lloydbacteria bacterium RIFCSPHIGHO2_02_FULL_54_17</name>
    <dbReference type="NCBI Taxonomy" id="1798664"/>
    <lineage>
        <taxon>Bacteria</taxon>
        <taxon>Candidatus Lloydiibacteriota</taxon>
    </lineage>
</organism>
<dbReference type="Gene3D" id="3.40.50.300">
    <property type="entry name" value="P-loop containing nucleotide triphosphate hydrolases"/>
    <property type="match status" value="1"/>
</dbReference>
<proteinExistence type="inferred from homology"/>
<dbReference type="EMBL" id="MHLO01000043">
    <property type="protein sequence ID" value="OGZ10942.1"/>
    <property type="molecule type" value="Genomic_DNA"/>
</dbReference>
<evidence type="ECO:0000259" key="2">
    <source>
        <dbReference type="Pfam" id="PF00437"/>
    </source>
</evidence>
<dbReference type="Gene3D" id="3.30.450.90">
    <property type="match status" value="1"/>
</dbReference>
<dbReference type="InterPro" id="IPR006321">
    <property type="entry name" value="PilT/PilU"/>
</dbReference>
<protein>
    <submittedName>
        <fullName evidence="3">Type IV pili twitching motility protein PilT</fullName>
    </submittedName>
</protein>
<gene>
    <name evidence="3" type="ORF">A3C93_02770</name>
</gene>
<dbReference type="GO" id="GO:0016887">
    <property type="term" value="F:ATP hydrolysis activity"/>
    <property type="evidence" value="ECO:0007669"/>
    <property type="project" value="InterPro"/>
</dbReference>
<dbReference type="InterPro" id="IPR050921">
    <property type="entry name" value="T4SS_GSP_E_ATPase"/>
</dbReference>
<dbReference type="NCBIfam" id="TIGR01420">
    <property type="entry name" value="pilT_fam"/>
    <property type="match status" value="1"/>
</dbReference>
<dbReference type="Pfam" id="PF00437">
    <property type="entry name" value="T2SSE"/>
    <property type="match status" value="1"/>
</dbReference>
<accession>A0A1G2DBV0</accession>
<dbReference type="PANTHER" id="PTHR30486">
    <property type="entry name" value="TWITCHING MOTILITY PROTEIN PILT"/>
    <property type="match status" value="1"/>
</dbReference>
<dbReference type="STRING" id="1798664.A3C93_02770"/>
<dbReference type="Proteomes" id="UP000178636">
    <property type="component" value="Unassembled WGS sequence"/>
</dbReference>
<dbReference type="SUPFAM" id="SSF52540">
    <property type="entry name" value="P-loop containing nucleoside triphosphate hydrolases"/>
    <property type="match status" value="1"/>
</dbReference>
<sequence length="356" mass="39885">MPQSDYRKTLESLVLTVIHEGASDLHLVVGRHPTIRVFGELIPLVKLPPLTPQDTLGILKELLDEQSHKIFLETKEMDFSFSFGNEARFRGNSFFQKGTVAIALRLIPQKVKTIKELLLPPILETFTRRKQGFFLVVGPVGQGKSTTLASLIDLVNHERAENIITIEDPVEYVFTPDRSIISQREVRFDTADFHVALRACFREDVDIILIGEMRGLDTISTAVTAAETGHLVFSTLHTNNAAQTIDRIIDSFPADQQDQIRLQLSGSLAGIFSQRLIPRISGGLVPAYELLINNNAVANLIRERRIHEVPMVIETGTELGMVDMNRSLADLVRKGEITAENAYLHSFNPRALERMI</sequence>
<dbReference type="InterPro" id="IPR001482">
    <property type="entry name" value="T2SS/T4SS_dom"/>
</dbReference>
<reference evidence="3 4" key="1">
    <citation type="journal article" date="2016" name="Nat. Commun.">
        <title>Thousands of microbial genomes shed light on interconnected biogeochemical processes in an aquifer system.</title>
        <authorList>
            <person name="Anantharaman K."/>
            <person name="Brown C.T."/>
            <person name="Hug L.A."/>
            <person name="Sharon I."/>
            <person name="Castelle C.J."/>
            <person name="Probst A.J."/>
            <person name="Thomas B.C."/>
            <person name="Singh A."/>
            <person name="Wilkins M.J."/>
            <person name="Karaoz U."/>
            <person name="Brodie E.L."/>
            <person name="Williams K.H."/>
            <person name="Hubbard S.S."/>
            <person name="Banfield J.F."/>
        </authorList>
    </citation>
    <scope>NUCLEOTIDE SEQUENCE [LARGE SCALE GENOMIC DNA]</scope>
</reference>
<feature type="domain" description="Bacterial type II secretion system protein E" evidence="2">
    <location>
        <begin position="123"/>
        <end position="280"/>
    </location>
</feature>
<dbReference type="GO" id="GO:0005524">
    <property type="term" value="F:ATP binding"/>
    <property type="evidence" value="ECO:0007669"/>
    <property type="project" value="InterPro"/>
</dbReference>
<comment type="similarity">
    <text evidence="1">Belongs to the GSP E family.</text>
</comment>
<dbReference type="InterPro" id="IPR027417">
    <property type="entry name" value="P-loop_NTPase"/>
</dbReference>
<evidence type="ECO:0000256" key="1">
    <source>
        <dbReference type="ARBA" id="ARBA00006611"/>
    </source>
</evidence>
<evidence type="ECO:0000313" key="3">
    <source>
        <dbReference type="EMBL" id="OGZ10942.1"/>
    </source>
</evidence>
<name>A0A1G2DBV0_9BACT</name>
<dbReference type="AlphaFoldDB" id="A0A1G2DBV0"/>
<dbReference type="CDD" id="cd01131">
    <property type="entry name" value="PilT"/>
    <property type="match status" value="1"/>
</dbReference>
<comment type="caution">
    <text evidence="3">The sequence shown here is derived from an EMBL/GenBank/DDBJ whole genome shotgun (WGS) entry which is preliminary data.</text>
</comment>
<dbReference type="PANTHER" id="PTHR30486:SF16">
    <property type="entry name" value="TWITCHING MOTILITY PROTEIN PILT"/>
    <property type="match status" value="1"/>
</dbReference>
<evidence type="ECO:0000313" key="4">
    <source>
        <dbReference type="Proteomes" id="UP000178636"/>
    </source>
</evidence>